<gene>
    <name evidence="2" type="ORF">SAMN05444167_3684</name>
</gene>
<organism evidence="2 3">
    <name type="scientific">Terriglobus roseus</name>
    <dbReference type="NCBI Taxonomy" id="392734"/>
    <lineage>
        <taxon>Bacteria</taxon>
        <taxon>Pseudomonadati</taxon>
        <taxon>Acidobacteriota</taxon>
        <taxon>Terriglobia</taxon>
        <taxon>Terriglobales</taxon>
        <taxon>Acidobacteriaceae</taxon>
        <taxon>Terriglobus</taxon>
    </lineage>
</organism>
<reference evidence="2 3" key="1">
    <citation type="submission" date="2016-10" db="EMBL/GenBank/DDBJ databases">
        <authorList>
            <person name="de Groot N.N."/>
        </authorList>
    </citation>
    <scope>NUCLEOTIDE SEQUENCE [LARGE SCALE GENOMIC DNA]</scope>
    <source>
        <strain evidence="2 3">GAS232</strain>
    </source>
</reference>
<accession>A0A1G7PZ73</accession>
<sequence>MKLAATIARYLLGLIFTVFGLNGFLNFIKQPPPADPNAIHFFTGVAVSHYAYMFFGFQLIAGLLLLSGYFVSLALTILAAELVNILTFHATMNPEGIAPGLLAAVLWIIVFLQYRASFAPLFAAKPPIE</sequence>
<dbReference type="AlphaFoldDB" id="A0A1G7PZ73"/>
<keyword evidence="1" id="KW-0812">Transmembrane</keyword>
<evidence type="ECO:0000313" key="3">
    <source>
        <dbReference type="Proteomes" id="UP000182427"/>
    </source>
</evidence>
<feature type="transmembrane region" description="Helical" evidence="1">
    <location>
        <begin position="39"/>
        <end position="57"/>
    </location>
</feature>
<proteinExistence type="predicted"/>
<keyword evidence="1" id="KW-1133">Transmembrane helix</keyword>
<evidence type="ECO:0008006" key="4">
    <source>
        <dbReference type="Google" id="ProtNLM"/>
    </source>
</evidence>
<dbReference type="OrthoDB" id="122849at2"/>
<dbReference type="RefSeq" id="WP_083346437.1">
    <property type="nucleotide sequence ID" value="NZ_LT629690.1"/>
</dbReference>
<feature type="transmembrane region" description="Helical" evidence="1">
    <location>
        <begin position="69"/>
        <end position="90"/>
    </location>
</feature>
<dbReference type="EMBL" id="LT629690">
    <property type="protein sequence ID" value="SDF91602.1"/>
    <property type="molecule type" value="Genomic_DNA"/>
</dbReference>
<evidence type="ECO:0000256" key="1">
    <source>
        <dbReference type="SAM" id="Phobius"/>
    </source>
</evidence>
<feature type="transmembrane region" description="Helical" evidence="1">
    <location>
        <begin position="7"/>
        <end position="27"/>
    </location>
</feature>
<feature type="transmembrane region" description="Helical" evidence="1">
    <location>
        <begin position="96"/>
        <end position="114"/>
    </location>
</feature>
<evidence type="ECO:0000313" key="2">
    <source>
        <dbReference type="EMBL" id="SDF91602.1"/>
    </source>
</evidence>
<name>A0A1G7PZ73_9BACT</name>
<keyword evidence="3" id="KW-1185">Reference proteome</keyword>
<keyword evidence="1" id="KW-0472">Membrane</keyword>
<protein>
    <recommendedName>
        <fullName evidence="4">DoxX protein</fullName>
    </recommendedName>
</protein>
<dbReference type="Proteomes" id="UP000182427">
    <property type="component" value="Chromosome I"/>
</dbReference>